<name>E7G6F9_9FIRM</name>
<dbReference type="HOGENOM" id="CLU_899293_0_0_9"/>
<protein>
    <submittedName>
        <fullName evidence="2">Uncharacterized protein</fullName>
    </submittedName>
</protein>
<dbReference type="RefSeq" id="WP_008787475.1">
    <property type="nucleotide sequence ID" value="NZ_AKCB01000001.1"/>
</dbReference>
<accession>E7G6F9</accession>
<evidence type="ECO:0000313" key="3">
    <source>
        <dbReference type="Proteomes" id="UP000003157"/>
    </source>
</evidence>
<dbReference type="AlphaFoldDB" id="E7G6F9"/>
<comment type="caution">
    <text evidence="2">The sequence shown here is derived from an EMBL/GenBank/DDBJ whole genome shotgun (WGS) entry which is preliminary data.</text>
</comment>
<evidence type="ECO:0000313" key="2">
    <source>
        <dbReference type="EMBL" id="EFW06386.1"/>
    </source>
</evidence>
<dbReference type="GeneID" id="78229240"/>
<dbReference type="Proteomes" id="UP000003157">
    <property type="component" value="Unassembled WGS sequence"/>
</dbReference>
<sequence>MKIGKKLLVLSLSCLMIMSQFNRVHASEELTGRNLKQRSLEVVENMPNISSHYKILDWAKRGKDLNDFVFDYTATNFDKKTEFSVKEGRTFSTIYRDDKYGGYMIPAFYGEDRPLRSTEKHDGEDDQESISVTSALIVASLLGINMNKELPKELKGKTTIEGGYEINTYLDNALKYFWNGDKGNVFTNVPNGSESKLQNMENVSNAYGDFWYLLIANQNFYRLAYLNPDWKPEEVLKLQETVADRMIDMVDVLKQKYPDDLFNIQCFDFENMEAVKGWHQPDAAVGTGCILYYSGSVSRVEDKGITIEK</sequence>
<proteinExistence type="predicted"/>
<reference evidence="2 3" key="1">
    <citation type="submission" date="2010-12" db="EMBL/GenBank/DDBJ databases">
        <title>The Genome Sequence of Coprobacillus sp. strain 29_1.</title>
        <authorList>
            <consortium name="The Broad Institute Genome Sequencing Platform"/>
            <person name="Earl A."/>
            <person name="Ward D."/>
            <person name="Feldgarden M."/>
            <person name="Gevers D."/>
            <person name="Daigneault M."/>
            <person name="Sibley C.D."/>
            <person name="White A."/>
            <person name="Strauss J."/>
            <person name="Allen-Vercoe E."/>
            <person name="Young S.K."/>
            <person name="Zeng Q."/>
            <person name="Gargeya S."/>
            <person name="Fitzgerald M."/>
            <person name="Haas B."/>
            <person name="Abouelleil A."/>
            <person name="Alvarado L."/>
            <person name="Arachchi H.M."/>
            <person name="Berlin A."/>
            <person name="Brown A."/>
            <person name="Chapman S.B."/>
            <person name="Chen Z."/>
            <person name="Dunbar C."/>
            <person name="Freedman E."/>
            <person name="Gearin G."/>
            <person name="Gellesch M."/>
            <person name="Goldberg J."/>
            <person name="Griggs A."/>
            <person name="Gujja S."/>
            <person name="Heilman E."/>
            <person name="Heiman D."/>
            <person name="Howarth C."/>
            <person name="Larson L."/>
            <person name="Lui A."/>
            <person name="MacDonald P.J.P."/>
            <person name="Mehta T."/>
            <person name="Montmayeur A."/>
            <person name="Murphy C."/>
            <person name="Neiman D."/>
            <person name="Pearson M."/>
            <person name="Priest M."/>
            <person name="Roberts A."/>
            <person name="Saif S."/>
            <person name="Shea T."/>
            <person name="Shenoy N."/>
            <person name="Sisk P."/>
            <person name="Stolte C."/>
            <person name="Sykes S."/>
            <person name="White J."/>
            <person name="Yandava C."/>
            <person name="Nusbaum C."/>
            <person name="Birren B."/>
        </authorList>
    </citation>
    <scope>NUCLEOTIDE SEQUENCE [LARGE SCALE GENOMIC DNA]</scope>
    <source>
        <strain evidence="2 3">29_1</strain>
    </source>
</reference>
<keyword evidence="3" id="KW-1185">Reference proteome</keyword>
<evidence type="ECO:0000256" key="1">
    <source>
        <dbReference type="SAM" id="SignalP"/>
    </source>
</evidence>
<feature type="chain" id="PRO_5003220546" evidence="1">
    <location>
        <begin position="27"/>
        <end position="309"/>
    </location>
</feature>
<dbReference type="EMBL" id="ADKX01000004">
    <property type="protein sequence ID" value="EFW06386.1"/>
    <property type="molecule type" value="Genomic_DNA"/>
</dbReference>
<feature type="signal peptide" evidence="1">
    <location>
        <begin position="1"/>
        <end position="26"/>
    </location>
</feature>
<keyword evidence="1" id="KW-0732">Signal</keyword>
<dbReference type="STRING" id="100884.GCA_000269565_01360"/>
<gene>
    <name evidence="2" type="ORF">HMPREF9488_00347</name>
</gene>
<organism evidence="2 3">
    <name type="scientific">Coprobacillus cateniformis</name>
    <dbReference type="NCBI Taxonomy" id="100884"/>
    <lineage>
        <taxon>Bacteria</taxon>
        <taxon>Bacillati</taxon>
        <taxon>Bacillota</taxon>
        <taxon>Erysipelotrichia</taxon>
        <taxon>Erysipelotrichales</taxon>
        <taxon>Coprobacillaceae</taxon>
        <taxon>Coprobacillus</taxon>
    </lineage>
</organism>